<comment type="similarity">
    <text evidence="2 8">Belongs to the short-chain dehydrogenases/reductases (SDR) family. FabI subfamily.</text>
</comment>
<keyword evidence="7 8" id="KW-0275">Fatty acid biosynthesis</keyword>
<evidence type="ECO:0000313" key="9">
    <source>
        <dbReference type="EMBL" id="MBK1631116.1"/>
    </source>
</evidence>
<dbReference type="EMBL" id="NRRV01000021">
    <property type="protein sequence ID" value="MBK1631116.1"/>
    <property type="molecule type" value="Genomic_DNA"/>
</dbReference>
<dbReference type="InterPro" id="IPR002347">
    <property type="entry name" value="SDR_fam"/>
</dbReference>
<accession>A0ABS1CGS0</accession>
<keyword evidence="8" id="KW-0520">NAD</keyword>
<evidence type="ECO:0000256" key="2">
    <source>
        <dbReference type="ARBA" id="ARBA00009233"/>
    </source>
</evidence>
<keyword evidence="6" id="KW-0443">Lipid metabolism</keyword>
<dbReference type="PIRSF" id="PIRSF000094">
    <property type="entry name" value="Enoyl-ACP_rdct"/>
    <property type="match status" value="1"/>
</dbReference>
<evidence type="ECO:0000256" key="6">
    <source>
        <dbReference type="ARBA" id="ARBA00023098"/>
    </source>
</evidence>
<dbReference type="Gene3D" id="1.10.8.400">
    <property type="entry name" value="Enoyl acyl carrier protein reductase"/>
    <property type="match status" value="1"/>
</dbReference>
<keyword evidence="4" id="KW-0276">Fatty acid metabolism</keyword>
<organism evidence="9 10">
    <name type="scientific">Thiohalocapsa halophila</name>
    <dbReference type="NCBI Taxonomy" id="69359"/>
    <lineage>
        <taxon>Bacteria</taxon>
        <taxon>Pseudomonadati</taxon>
        <taxon>Pseudomonadota</taxon>
        <taxon>Gammaproteobacteria</taxon>
        <taxon>Chromatiales</taxon>
        <taxon>Chromatiaceae</taxon>
        <taxon>Thiohalocapsa</taxon>
    </lineage>
</organism>
<evidence type="ECO:0000256" key="3">
    <source>
        <dbReference type="ARBA" id="ARBA00022516"/>
    </source>
</evidence>
<keyword evidence="10" id="KW-1185">Reference proteome</keyword>
<sequence length="257" mass="26922">MQTPYLPLAGLRGLILGVANEHSIAWGCAREAHRQGAQLAFSYLNDKAKQYVAPLAEQVDASLFPCDVTVPGALERFVEQGVASLGGLDFAVHAIAWAPADDLHGRVTDSSRDGFNQAMAISCHTFAELGRLCEPHMVQGGTLVTMTYHGANVAIPHYGIMGPVKAALEGMVRYMALELGPKKICVHAVSPGPIMTRAASGIAGFDELLSTAQARAPLQRLVTQEEVGALTAFLVGAGGSGMTGQTLFVDGGMHAVG</sequence>
<proteinExistence type="inferred from homology"/>
<comment type="pathway">
    <text evidence="1">Lipid metabolism; fatty acid biosynthesis.</text>
</comment>
<name>A0ABS1CGS0_9GAMM</name>
<dbReference type="Gene3D" id="3.40.50.720">
    <property type="entry name" value="NAD(P)-binding Rossmann-like Domain"/>
    <property type="match status" value="1"/>
</dbReference>
<comment type="caution">
    <text evidence="9">The sequence shown here is derived from an EMBL/GenBank/DDBJ whole genome shotgun (WGS) entry which is preliminary data.</text>
</comment>
<gene>
    <name evidence="9" type="ORF">CKO31_10250</name>
</gene>
<evidence type="ECO:0000313" key="10">
    <source>
        <dbReference type="Proteomes" id="UP000748752"/>
    </source>
</evidence>
<evidence type="ECO:0000256" key="7">
    <source>
        <dbReference type="ARBA" id="ARBA00023160"/>
    </source>
</evidence>
<dbReference type="NCBIfam" id="NF005717">
    <property type="entry name" value="PRK07533.1"/>
    <property type="match status" value="1"/>
</dbReference>
<dbReference type="RefSeq" id="WP_200236792.1">
    <property type="nucleotide sequence ID" value="NZ_NRRV01000021.1"/>
</dbReference>
<keyword evidence="3 8" id="KW-0444">Lipid biosynthesis</keyword>
<evidence type="ECO:0000256" key="4">
    <source>
        <dbReference type="ARBA" id="ARBA00022832"/>
    </source>
</evidence>
<comment type="catalytic activity">
    <reaction evidence="8">
        <text>a 2,3-saturated acyl-[ACP] + NAD(+) = a (2E)-enoyl-[ACP] + NADH + H(+)</text>
        <dbReference type="Rhea" id="RHEA:10240"/>
        <dbReference type="Rhea" id="RHEA-COMP:9925"/>
        <dbReference type="Rhea" id="RHEA-COMP:9926"/>
        <dbReference type="ChEBI" id="CHEBI:15378"/>
        <dbReference type="ChEBI" id="CHEBI:57540"/>
        <dbReference type="ChEBI" id="CHEBI:57945"/>
        <dbReference type="ChEBI" id="CHEBI:78784"/>
        <dbReference type="ChEBI" id="CHEBI:78785"/>
        <dbReference type="EC" id="1.3.1.9"/>
    </reaction>
</comment>
<evidence type="ECO:0000256" key="1">
    <source>
        <dbReference type="ARBA" id="ARBA00005194"/>
    </source>
</evidence>
<dbReference type="Proteomes" id="UP000748752">
    <property type="component" value="Unassembled WGS sequence"/>
</dbReference>
<dbReference type="SUPFAM" id="SSF51735">
    <property type="entry name" value="NAD(P)-binding Rossmann-fold domains"/>
    <property type="match status" value="1"/>
</dbReference>
<dbReference type="InterPro" id="IPR036291">
    <property type="entry name" value="NAD(P)-bd_dom_sf"/>
</dbReference>
<dbReference type="EC" id="1.3.1.9" evidence="8"/>
<dbReference type="PANTHER" id="PTHR43159:SF2">
    <property type="entry name" value="ENOYL-[ACYL-CARRIER-PROTEIN] REDUCTASE [NADH], CHLOROPLASTIC"/>
    <property type="match status" value="1"/>
</dbReference>
<dbReference type="PANTHER" id="PTHR43159">
    <property type="entry name" value="ENOYL-[ACYL-CARRIER-PROTEIN] REDUCTASE"/>
    <property type="match status" value="1"/>
</dbReference>
<reference evidence="9 10" key="1">
    <citation type="journal article" date="2020" name="Microorganisms">
        <title>Osmotic Adaptation and Compatible Solute Biosynthesis of Phototrophic Bacteria as Revealed from Genome Analyses.</title>
        <authorList>
            <person name="Imhoff J.F."/>
            <person name="Rahn T."/>
            <person name="Kunzel S."/>
            <person name="Keller A."/>
            <person name="Neulinger S.C."/>
        </authorList>
    </citation>
    <scope>NUCLEOTIDE SEQUENCE [LARGE SCALE GENOMIC DNA]</scope>
    <source>
        <strain evidence="9 10">DSM 6210</strain>
    </source>
</reference>
<dbReference type="InterPro" id="IPR014358">
    <property type="entry name" value="Enoyl-ACP_Rdtase_NADH"/>
</dbReference>
<protein>
    <recommendedName>
        <fullName evidence="8">Enoyl-[acyl-carrier-protein] reductase [NADH]</fullName>
        <ecNumber evidence="8">1.3.1.9</ecNumber>
    </recommendedName>
</protein>
<evidence type="ECO:0000256" key="5">
    <source>
        <dbReference type="ARBA" id="ARBA00023002"/>
    </source>
</evidence>
<keyword evidence="5 8" id="KW-0560">Oxidoreductase</keyword>
<dbReference type="Pfam" id="PF13561">
    <property type="entry name" value="adh_short_C2"/>
    <property type="match status" value="1"/>
</dbReference>
<evidence type="ECO:0000256" key="8">
    <source>
        <dbReference type="PIRNR" id="PIRNR000094"/>
    </source>
</evidence>
<dbReference type="PRINTS" id="PR00081">
    <property type="entry name" value="GDHRDH"/>
</dbReference>